<dbReference type="Proteomes" id="UP001054252">
    <property type="component" value="Unassembled WGS sequence"/>
</dbReference>
<evidence type="ECO:0000313" key="2">
    <source>
        <dbReference type="Proteomes" id="UP001054252"/>
    </source>
</evidence>
<evidence type="ECO:0000313" key="1">
    <source>
        <dbReference type="EMBL" id="GKV39516.1"/>
    </source>
</evidence>
<name>A0AAV5LQ02_9ROSI</name>
<sequence>MDDPDQEVLEAAETLLAMRAGGYPILMDADPDQEVLEAAETLLAMQDGPILVDADPDQEVLEAAETLLAMREPILMDATQPIAADAPPRVPDNLPLPRRSPRLAAVRAAANTPRVLDNSTRVRRSPRLAARAAADPPPRVAASSRWSPIGIRLVGEKQNTKIMGRCS</sequence>
<protein>
    <submittedName>
        <fullName evidence="1">Uncharacterized protein</fullName>
    </submittedName>
</protein>
<proteinExistence type="predicted"/>
<keyword evidence="2" id="KW-1185">Reference proteome</keyword>
<reference evidence="1 2" key="1">
    <citation type="journal article" date="2021" name="Commun. Biol.">
        <title>The genome of Shorea leprosula (Dipterocarpaceae) highlights the ecological relevance of drought in aseasonal tropical rainforests.</title>
        <authorList>
            <person name="Ng K.K.S."/>
            <person name="Kobayashi M.J."/>
            <person name="Fawcett J.A."/>
            <person name="Hatakeyama M."/>
            <person name="Paape T."/>
            <person name="Ng C.H."/>
            <person name="Ang C.C."/>
            <person name="Tnah L.H."/>
            <person name="Lee C.T."/>
            <person name="Nishiyama T."/>
            <person name="Sese J."/>
            <person name="O'Brien M.J."/>
            <person name="Copetti D."/>
            <person name="Mohd Noor M.I."/>
            <person name="Ong R.C."/>
            <person name="Putra M."/>
            <person name="Sireger I.Z."/>
            <person name="Indrioko S."/>
            <person name="Kosugi Y."/>
            <person name="Izuno A."/>
            <person name="Isagi Y."/>
            <person name="Lee S.L."/>
            <person name="Shimizu K.K."/>
        </authorList>
    </citation>
    <scope>NUCLEOTIDE SEQUENCE [LARGE SCALE GENOMIC DNA]</scope>
    <source>
        <strain evidence="1">214</strain>
    </source>
</reference>
<gene>
    <name evidence="1" type="ORF">SLEP1_g47274</name>
</gene>
<accession>A0AAV5LQ02</accession>
<comment type="caution">
    <text evidence="1">The sequence shown here is derived from an EMBL/GenBank/DDBJ whole genome shotgun (WGS) entry which is preliminary data.</text>
</comment>
<dbReference type="AlphaFoldDB" id="A0AAV5LQ02"/>
<dbReference type="EMBL" id="BPVZ01000135">
    <property type="protein sequence ID" value="GKV39516.1"/>
    <property type="molecule type" value="Genomic_DNA"/>
</dbReference>
<organism evidence="1 2">
    <name type="scientific">Rubroshorea leprosula</name>
    <dbReference type="NCBI Taxonomy" id="152421"/>
    <lineage>
        <taxon>Eukaryota</taxon>
        <taxon>Viridiplantae</taxon>
        <taxon>Streptophyta</taxon>
        <taxon>Embryophyta</taxon>
        <taxon>Tracheophyta</taxon>
        <taxon>Spermatophyta</taxon>
        <taxon>Magnoliopsida</taxon>
        <taxon>eudicotyledons</taxon>
        <taxon>Gunneridae</taxon>
        <taxon>Pentapetalae</taxon>
        <taxon>rosids</taxon>
        <taxon>malvids</taxon>
        <taxon>Malvales</taxon>
        <taxon>Dipterocarpaceae</taxon>
        <taxon>Rubroshorea</taxon>
    </lineage>
</organism>